<keyword evidence="5" id="KW-0007">Acetylation</keyword>
<dbReference type="FunFam" id="3.30.780.10:FF:000003">
    <property type="entry name" value="Eukaryotic translation initiation factor 1b"/>
    <property type="match status" value="1"/>
</dbReference>
<dbReference type="PANTHER" id="PTHR10388">
    <property type="entry name" value="EUKARYOTIC TRANSLATION INITIATION FACTOR SUI1"/>
    <property type="match status" value="1"/>
</dbReference>
<dbReference type="STRING" id="9925.ENSCHIP00000000043"/>
<dbReference type="GO" id="GO:0080090">
    <property type="term" value="P:regulation of primary metabolic process"/>
    <property type="evidence" value="ECO:0007669"/>
    <property type="project" value="UniProtKB-ARBA"/>
</dbReference>
<dbReference type="AlphaFoldDB" id="A0A452DKU1"/>
<dbReference type="GeneTree" id="ENSGT00390000015789"/>
<reference evidence="7" key="3">
    <citation type="submission" date="2025-09" db="UniProtKB">
        <authorList>
            <consortium name="Ensembl"/>
        </authorList>
    </citation>
    <scope>IDENTIFICATION</scope>
</reference>
<evidence type="ECO:0000313" key="7">
    <source>
        <dbReference type="Ensembl" id="ENSCHIP00000000043.1"/>
    </source>
</evidence>
<accession>A0A452DKU1</accession>
<reference evidence="7" key="2">
    <citation type="submission" date="2025-08" db="UniProtKB">
        <authorList>
            <consortium name="Ensembl"/>
        </authorList>
    </citation>
    <scope>IDENTIFICATION</scope>
</reference>
<organism evidence="7 8">
    <name type="scientific">Capra hircus</name>
    <name type="common">Goat</name>
    <dbReference type="NCBI Taxonomy" id="9925"/>
    <lineage>
        <taxon>Eukaryota</taxon>
        <taxon>Metazoa</taxon>
        <taxon>Chordata</taxon>
        <taxon>Craniata</taxon>
        <taxon>Vertebrata</taxon>
        <taxon>Euteleostomi</taxon>
        <taxon>Mammalia</taxon>
        <taxon>Eutheria</taxon>
        <taxon>Laurasiatheria</taxon>
        <taxon>Artiodactyla</taxon>
        <taxon>Ruminantia</taxon>
        <taxon>Pecora</taxon>
        <taxon>Bovidae</taxon>
        <taxon>Caprinae</taxon>
        <taxon>Capra</taxon>
    </lineage>
</organism>
<name>A0A452DKU1_CAPHI</name>
<keyword evidence="2" id="KW-0396">Initiation factor</keyword>
<keyword evidence="8" id="KW-1185">Reference proteome</keyword>
<evidence type="ECO:0000256" key="4">
    <source>
        <dbReference type="ARBA" id="ARBA00022917"/>
    </source>
</evidence>
<dbReference type="Pfam" id="PF01253">
    <property type="entry name" value="SUI1"/>
    <property type="match status" value="1"/>
</dbReference>
<dbReference type="InterPro" id="IPR036877">
    <property type="entry name" value="SUI1_dom_sf"/>
</dbReference>
<dbReference type="SUPFAM" id="SSF55159">
    <property type="entry name" value="eIF1-like"/>
    <property type="match status" value="1"/>
</dbReference>
<keyword evidence="3" id="KW-0597">Phosphoprotein</keyword>
<keyword evidence="4" id="KW-0648">Protein biosynthesis</keyword>
<dbReference type="Proteomes" id="UP000291000">
    <property type="component" value="Chromosome 28"/>
</dbReference>
<dbReference type="EMBL" id="LWLT01000030">
    <property type="status" value="NOT_ANNOTATED_CDS"/>
    <property type="molecule type" value="Genomic_DNA"/>
</dbReference>
<dbReference type="InterPro" id="IPR005874">
    <property type="entry name" value="SUI1_euk"/>
</dbReference>
<dbReference type="PROSITE" id="PS50296">
    <property type="entry name" value="SUI1"/>
    <property type="match status" value="1"/>
</dbReference>
<comment type="similarity">
    <text evidence="1">Belongs to the SUI1 family.</text>
</comment>
<dbReference type="Gene3D" id="3.30.780.10">
    <property type="entry name" value="SUI1-like domain"/>
    <property type="match status" value="1"/>
</dbReference>
<dbReference type="InterPro" id="IPR001950">
    <property type="entry name" value="SUI1"/>
</dbReference>
<reference evidence="7 8" key="1">
    <citation type="submission" date="2016-04" db="EMBL/GenBank/DDBJ databases">
        <title>Polished mammalian reference genomes with single-molecule sequencing and chromosome conformation capture applied to the Capra hircus genome.</title>
        <authorList>
            <person name="Bickhart D.M."/>
            <person name="Koren S."/>
            <person name="Rosen B."/>
            <person name="Hastie A."/>
            <person name="Liachko I."/>
            <person name="Sullivan S.T."/>
            <person name="Burton J."/>
            <person name="Sayre B.L."/>
            <person name="Huson H.J."/>
            <person name="Lee J."/>
            <person name="Lam E."/>
            <person name="Kelley C.M."/>
            <person name="Hutchison J.L."/>
            <person name="Zhou Y."/>
            <person name="Sun J."/>
            <person name="Crisa A."/>
            <person name="Schwartz J.C."/>
            <person name="Hammond J.A."/>
            <person name="Schroeder S.G."/>
            <person name="Liu G.E."/>
            <person name="Dunham M."/>
            <person name="Shendure J."/>
            <person name="Sonstegard T.S."/>
            <person name="Phillippy A.M."/>
            <person name="Van Tassell C.P."/>
            <person name="Smith T.P."/>
        </authorList>
    </citation>
    <scope>NUCLEOTIDE SEQUENCE [LARGE SCALE GENOMIC DNA]</scope>
</reference>
<proteinExistence type="inferred from homology"/>
<dbReference type="GO" id="GO:0003743">
    <property type="term" value="F:translation initiation factor activity"/>
    <property type="evidence" value="ECO:0007669"/>
    <property type="project" value="UniProtKB-KW"/>
</dbReference>
<sequence length="140" mass="15777">MAHLLPPPPSTGRFHQRKGIILCAIQNLHSFDPFAGASKGDVLLPAGTEDYIRIRIQQRNGRKTLTTVQGITDDSDKKKLAFKKKFICNGTVIEHPEYGEVIQLQGNQCKNICQFLVETELWSFPSVLRHKFKNLTACIT</sequence>
<dbReference type="Ensembl" id="ENSCHIT00000000067.1">
    <property type="protein sequence ID" value="ENSCHIP00000000043.1"/>
    <property type="gene ID" value="ENSCHIG00000000059.1"/>
</dbReference>
<evidence type="ECO:0000256" key="2">
    <source>
        <dbReference type="ARBA" id="ARBA00022540"/>
    </source>
</evidence>
<protein>
    <recommendedName>
        <fullName evidence="6">SUI1 domain-containing protein</fullName>
    </recommendedName>
</protein>
<dbReference type="OMA" id="TELWSFP"/>
<evidence type="ECO:0000256" key="3">
    <source>
        <dbReference type="ARBA" id="ARBA00022553"/>
    </source>
</evidence>
<evidence type="ECO:0000256" key="1">
    <source>
        <dbReference type="ARBA" id="ARBA00005422"/>
    </source>
</evidence>
<evidence type="ECO:0000256" key="5">
    <source>
        <dbReference type="ARBA" id="ARBA00022990"/>
    </source>
</evidence>
<dbReference type="GO" id="GO:0010468">
    <property type="term" value="P:regulation of gene expression"/>
    <property type="evidence" value="ECO:0007669"/>
    <property type="project" value="UniProtKB-ARBA"/>
</dbReference>
<dbReference type="NCBIfam" id="TIGR01160">
    <property type="entry name" value="SUI1_MOF2"/>
    <property type="match status" value="1"/>
</dbReference>
<feature type="domain" description="SUI1" evidence="6">
    <location>
        <begin position="52"/>
        <end position="120"/>
    </location>
</feature>
<evidence type="ECO:0000313" key="8">
    <source>
        <dbReference type="Proteomes" id="UP000291000"/>
    </source>
</evidence>
<evidence type="ECO:0000259" key="6">
    <source>
        <dbReference type="PROSITE" id="PS50296"/>
    </source>
</evidence>
<dbReference type="CDD" id="cd11566">
    <property type="entry name" value="eIF1_SUI1"/>
    <property type="match status" value="1"/>
</dbReference>